<feature type="domain" description="Solute-binding protein family 5" evidence="4">
    <location>
        <begin position="87"/>
        <end position="451"/>
    </location>
</feature>
<evidence type="ECO:0000256" key="2">
    <source>
        <dbReference type="ARBA" id="ARBA00005695"/>
    </source>
</evidence>
<dbReference type="GO" id="GO:0030288">
    <property type="term" value="C:outer membrane-bounded periplasmic space"/>
    <property type="evidence" value="ECO:0007669"/>
    <property type="project" value="UniProtKB-ARBA"/>
</dbReference>
<dbReference type="CDD" id="cd08513">
    <property type="entry name" value="PBP2_thermophilic_Hb8_like"/>
    <property type="match status" value="1"/>
</dbReference>
<evidence type="ECO:0000256" key="3">
    <source>
        <dbReference type="ARBA" id="ARBA00022729"/>
    </source>
</evidence>
<evidence type="ECO:0000313" key="6">
    <source>
        <dbReference type="Proteomes" id="UP001165679"/>
    </source>
</evidence>
<dbReference type="InterPro" id="IPR000914">
    <property type="entry name" value="SBP_5_dom"/>
</dbReference>
<protein>
    <submittedName>
        <fullName evidence="5">Peptide ABC transporter substrate-binding protein</fullName>
    </submittedName>
</protein>
<accession>A0AA41YS54</accession>
<comment type="similarity">
    <text evidence="2">Belongs to the bacterial solute-binding protein 5 family.</text>
</comment>
<dbReference type="PIRSF" id="PIRSF002741">
    <property type="entry name" value="MppA"/>
    <property type="match status" value="1"/>
</dbReference>
<dbReference type="EMBL" id="JAPDNT010000009">
    <property type="protein sequence ID" value="MCW3475525.1"/>
    <property type="molecule type" value="Genomic_DNA"/>
</dbReference>
<evidence type="ECO:0000259" key="4">
    <source>
        <dbReference type="Pfam" id="PF00496"/>
    </source>
</evidence>
<dbReference type="Gene3D" id="3.90.76.10">
    <property type="entry name" value="Dipeptide-binding Protein, Domain 1"/>
    <property type="match status" value="1"/>
</dbReference>
<gene>
    <name evidence="5" type="ORF">OL599_13155</name>
</gene>
<comment type="caution">
    <text evidence="5">The sequence shown here is derived from an EMBL/GenBank/DDBJ whole genome shotgun (WGS) entry which is preliminary data.</text>
</comment>
<dbReference type="Gene3D" id="3.40.190.10">
    <property type="entry name" value="Periplasmic binding protein-like II"/>
    <property type="match status" value="1"/>
</dbReference>
<dbReference type="GO" id="GO:0043190">
    <property type="term" value="C:ATP-binding cassette (ABC) transporter complex"/>
    <property type="evidence" value="ECO:0007669"/>
    <property type="project" value="InterPro"/>
</dbReference>
<dbReference type="Gene3D" id="3.10.105.10">
    <property type="entry name" value="Dipeptide-binding Protein, Domain 3"/>
    <property type="match status" value="1"/>
</dbReference>
<dbReference type="InterPro" id="IPR030678">
    <property type="entry name" value="Peptide/Ni-bd"/>
</dbReference>
<reference evidence="5" key="1">
    <citation type="submission" date="2022-09" db="EMBL/GenBank/DDBJ databases">
        <title>Rhodovastum sp. nov. RN2-1 isolated from soil in Seongnam, South Korea.</title>
        <authorList>
            <person name="Le N.T."/>
        </authorList>
    </citation>
    <scope>NUCLEOTIDE SEQUENCE</scope>
    <source>
        <strain evidence="5">RN2-1</strain>
    </source>
</reference>
<reference evidence="5" key="2">
    <citation type="submission" date="2022-10" db="EMBL/GenBank/DDBJ databases">
        <authorList>
            <person name="Trinh H.N."/>
        </authorList>
    </citation>
    <scope>NUCLEOTIDE SEQUENCE</scope>
    <source>
        <strain evidence="5">RN2-1</strain>
    </source>
</reference>
<sequence length="547" mass="61442">MSGTKRFGITRRQALAGSLAAPLILPAGIRTGHAQSINRERVILGMTQEPVQFNPLLWVNAGTENVPETCMFDALWDVNEKGEFIANLATKIPSKENGGISADGLVWKIELRPDVKWTDGQPFTAKDVEFTYQTIINPAVAIRSRSGFDLIKNFKVVDSTHIEIELSRSYVPFAWAWQNMHIVPQHLLSKESNINTSGFNSQPVGTGPFLLKSRTAGSHMIYERNPNYHRGAAKFRQFIHKFVPDQLVLYGQAKTGEVDYMGLSGVPGDRWREAAAIPDRDLLTTPQPWVQFVYFNCGKPQFKDPKVRKALYMALEMQKSIDDVYFGTYKRTLSYLHTSHWAYNSSLKDPTPNPEAATKLLDEAGWKVGADGVREKDGVKLKFTMSTTAGVPARQNAQALFQQNWKRIGVEMEIRNFPASVVWGEYTTKSQFDTLLVSWEPTVGMDPDYTARAHSKQIPAKTGVGSNYVQYENAEVDRLLELGVTQANIEDRKATYARIQEILAEEVPFAPHGGTYQGNLKKKQLTGIKPNGYTVNAAWNLYEWAWA</sequence>
<dbReference type="Pfam" id="PF00496">
    <property type="entry name" value="SBP_bac_5"/>
    <property type="match status" value="1"/>
</dbReference>
<dbReference type="GO" id="GO:1904680">
    <property type="term" value="F:peptide transmembrane transporter activity"/>
    <property type="evidence" value="ECO:0007669"/>
    <property type="project" value="TreeGrafter"/>
</dbReference>
<comment type="subcellular location">
    <subcellularLocation>
        <location evidence="1">Periplasm</location>
    </subcellularLocation>
</comment>
<dbReference type="SUPFAM" id="SSF53850">
    <property type="entry name" value="Periplasmic binding protein-like II"/>
    <property type="match status" value="1"/>
</dbReference>
<dbReference type="Proteomes" id="UP001165679">
    <property type="component" value="Unassembled WGS sequence"/>
</dbReference>
<dbReference type="PANTHER" id="PTHR30290:SF38">
    <property type="entry name" value="D,D-DIPEPTIDE-BINDING PERIPLASMIC PROTEIN DDPA-RELATED"/>
    <property type="match status" value="1"/>
</dbReference>
<keyword evidence="6" id="KW-1185">Reference proteome</keyword>
<keyword evidence="3" id="KW-0732">Signal</keyword>
<evidence type="ECO:0000313" key="5">
    <source>
        <dbReference type="EMBL" id="MCW3475525.1"/>
    </source>
</evidence>
<dbReference type="InterPro" id="IPR039424">
    <property type="entry name" value="SBP_5"/>
</dbReference>
<dbReference type="GO" id="GO:0015833">
    <property type="term" value="P:peptide transport"/>
    <property type="evidence" value="ECO:0007669"/>
    <property type="project" value="TreeGrafter"/>
</dbReference>
<evidence type="ECO:0000256" key="1">
    <source>
        <dbReference type="ARBA" id="ARBA00004418"/>
    </source>
</evidence>
<dbReference type="AlphaFoldDB" id="A0AA41YS54"/>
<dbReference type="PANTHER" id="PTHR30290">
    <property type="entry name" value="PERIPLASMIC BINDING COMPONENT OF ABC TRANSPORTER"/>
    <property type="match status" value="1"/>
</dbReference>
<dbReference type="RefSeq" id="WP_264714240.1">
    <property type="nucleotide sequence ID" value="NZ_JAPDNT010000009.1"/>
</dbReference>
<proteinExistence type="inferred from homology"/>
<name>A0AA41YS54_9PROT</name>
<organism evidence="5 6">
    <name type="scientific">Limobrevibacterium gyesilva</name>
    <dbReference type="NCBI Taxonomy" id="2991712"/>
    <lineage>
        <taxon>Bacteria</taxon>
        <taxon>Pseudomonadati</taxon>
        <taxon>Pseudomonadota</taxon>
        <taxon>Alphaproteobacteria</taxon>
        <taxon>Acetobacterales</taxon>
        <taxon>Acetobacteraceae</taxon>
        <taxon>Limobrevibacterium</taxon>
    </lineage>
</organism>